<evidence type="ECO:0000313" key="10">
    <source>
        <dbReference type="EMBL" id="KAL2916586.1"/>
    </source>
</evidence>
<evidence type="ECO:0000256" key="7">
    <source>
        <dbReference type="ARBA" id="ARBA00023136"/>
    </source>
</evidence>
<reference evidence="10 11" key="1">
    <citation type="submission" date="2023-09" db="EMBL/GenBank/DDBJ databases">
        <title>Pangenome analysis of Batrachochytrium dendrobatidis and related Chytrids.</title>
        <authorList>
            <person name="Yacoub M.N."/>
            <person name="Stajich J.E."/>
            <person name="James T.Y."/>
        </authorList>
    </citation>
    <scope>NUCLEOTIDE SEQUENCE [LARGE SCALE GENOMIC DNA]</scope>
    <source>
        <strain evidence="10 11">JEL0888</strain>
    </source>
</reference>
<evidence type="ECO:0000256" key="4">
    <source>
        <dbReference type="ARBA" id="ARBA00022679"/>
    </source>
</evidence>
<evidence type="ECO:0000259" key="9">
    <source>
        <dbReference type="Pfam" id="PF13813"/>
    </source>
</evidence>
<accession>A0ABR4NAN5</accession>
<feature type="transmembrane region" description="Helical" evidence="8">
    <location>
        <begin position="357"/>
        <end position="378"/>
    </location>
</feature>
<dbReference type="PANTHER" id="PTHR31595">
    <property type="entry name" value="LONG-CHAIN-ALCOHOL O-FATTY-ACYLTRANSFERASE 3-RELATED"/>
    <property type="match status" value="1"/>
</dbReference>
<evidence type="ECO:0000256" key="1">
    <source>
        <dbReference type="ARBA" id="ARBA00004141"/>
    </source>
</evidence>
<feature type="transmembrane region" description="Helical" evidence="8">
    <location>
        <begin position="12"/>
        <end position="31"/>
    </location>
</feature>
<comment type="similarity">
    <text evidence="3">Belongs to the wax synthase family.</text>
</comment>
<feature type="transmembrane region" description="Helical" evidence="8">
    <location>
        <begin position="289"/>
        <end position="312"/>
    </location>
</feature>
<keyword evidence="4" id="KW-0808">Transferase</keyword>
<dbReference type="Proteomes" id="UP001527925">
    <property type="component" value="Unassembled WGS sequence"/>
</dbReference>
<dbReference type="PANTHER" id="PTHR31595:SF57">
    <property type="entry name" value="OS04G0481900 PROTEIN"/>
    <property type="match status" value="1"/>
</dbReference>
<evidence type="ECO:0000256" key="2">
    <source>
        <dbReference type="ARBA" id="ARBA00005179"/>
    </source>
</evidence>
<dbReference type="InterPro" id="IPR032805">
    <property type="entry name" value="Wax_synthase_dom"/>
</dbReference>
<comment type="caution">
    <text evidence="10">The sequence shown here is derived from an EMBL/GenBank/DDBJ whole genome shotgun (WGS) entry which is preliminary data.</text>
</comment>
<comment type="subcellular location">
    <subcellularLocation>
        <location evidence="1">Membrane</location>
        <topology evidence="1">Multi-pass membrane protein</topology>
    </subcellularLocation>
</comment>
<keyword evidence="5 8" id="KW-0812">Transmembrane</keyword>
<evidence type="ECO:0000313" key="11">
    <source>
        <dbReference type="Proteomes" id="UP001527925"/>
    </source>
</evidence>
<keyword evidence="6 8" id="KW-1133">Transmembrane helix</keyword>
<feature type="transmembrane region" description="Helical" evidence="8">
    <location>
        <begin position="147"/>
        <end position="171"/>
    </location>
</feature>
<dbReference type="InterPro" id="IPR044851">
    <property type="entry name" value="Wax_synthase"/>
</dbReference>
<keyword evidence="11" id="KW-1185">Reference proteome</keyword>
<evidence type="ECO:0000256" key="3">
    <source>
        <dbReference type="ARBA" id="ARBA00007282"/>
    </source>
</evidence>
<dbReference type="EMBL" id="JADGIZ020000016">
    <property type="protein sequence ID" value="KAL2916586.1"/>
    <property type="molecule type" value="Genomic_DNA"/>
</dbReference>
<sequence length="397" mass="45218">MKLVANPLFVPLWEIHAVTLVAAHVLFFALNKATSIPGSVLGLAAAALQLTLPLLVDTTPGFPLLIVTVMFMSMLSALRLMDVATVPSATSKAWSFPEYVEYCLTLDTKPMRDYRQAQLVKRASQATGGRTARRFLERQVPPEKRNAVYYANLTMWIAAQWIAYNICIYYMEFGPFERNPPLMQPFNFARISLKNLADVLAPTLTICIVLNLSYVFCFHAIVELFRIPYNPMMDNPFISSSFRDFWSVRWNMLVKQTLHRLTFEPTMKFLSLFSGPRNRDSSKDVRPPAWHAAVAAFNAFIFSGLMHEWLIFALMDIPTTGEQMVFFLIHGVVTVGQVVVVLGIPRKWKLRSAIDNMPLPVAMLITDILMIWFAPFFLNPYVRSEFLTKISRLPTVF</sequence>
<evidence type="ECO:0000256" key="5">
    <source>
        <dbReference type="ARBA" id="ARBA00022692"/>
    </source>
</evidence>
<feature type="transmembrane region" description="Helical" evidence="8">
    <location>
        <begin position="199"/>
        <end position="222"/>
    </location>
</feature>
<dbReference type="Pfam" id="PF13813">
    <property type="entry name" value="MBOAT_2"/>
    <property type="match status" value="1"/>
</dbReference>
<organism evidence="10 11">
    <name type="scientific">Polyrhizophydium stewartii</name>
    <dbReference type="NCBI Taxonomy" id="2732419"/>
    <lineage>
        <taxon>Eukaryota</taxon>
        <taxon>Fungi</taxon>
        <taxon>Fungi incertae sedis</taxon>
        <taxon>Chytridiomycota</taxon>
        <taxon>Chytridiomycota incertae sedis</taxon>
        <taxon>Chytridiomycetes</taxon>
        <taxon>Rhizophydiales</taxon>
        <taxon>Rhizophydiales incertae sedis</taxon>
        <taxon>Polyrhizophydium</taxon>
    </lineage>
</organism>
<evidence type="ECO:0000256" key="8">
    <source>
        <dbReference type="SAM" id="Phobius"/>
    </source>
</evidence>
<name>A0ABR4NAN5_9FUNG</name>
<feature type="domain" description="Wax synthase" evidence="9">
    <location>
        <begin position="229"/>
        <end position="328"/>
    </location>
</feature>
<comment type="pathway">
    <text evidence="2">Secondary metabolite biosynthesis.</text>
</comment>
<keyword evidence="7 8" id="KW-0472">Membrane</keyword>
<gene>
    <name evidence="10" type="ORF">HK105_204019</name>
</gene>
<evidence type="ECO:0000256" key="6">
    <source>
        <dbReference type="ARBA" id="ARBA00022989"/>
    </source>
</evidence>
<feature type="transmembrane region" description="Helical" evidence="8">
    <location>
        <begin position="324"/>
        <end position="345"/>
    </location>
</feature>
<proteinExistence type="inferred from homology"/>
<protein>
    <recommendedName>
        <fullName evidence="9">Wax synthase domain-containing protein</fullName>
    </recommendedName>
</protein>